<gene>
    <name evidence="1" type="ORF">EVAR_62702_1</name>
</gene>
<evidence type="ECO:0000313" key="2">
    <source>
        <dbReference type="Proteomes" id="UP000299102"/>
    </source>
</evidence>
<reference evidence="1 2" key="1">
    <citation type="journal article" date="2019" name="Commun. Biol.">
        <title>The bagworm genome reveals a unique fibroin gene that provides high tensile strength.</title>
        <authorList>
            <person name="Kono N."/>
            <person name="Nakamura H."/>
            <person name="Ohtoshi R."/>
            <person name="Tomita M."/>
            <person name="Numata K."/>
            <person name="Arakawa K."/>
        </authorList>
    </citation>
    <scope>NUCLEOTIDE SEQUENCE [LARGE SCALE GENOMIC DNA]</scope>
</reference>
<sequence length="78" mass="8830">MSYSSQLARVSSPECMESGDTFLGADFCFARQPRTAANATRSKTHRRRAWSPRYLTSAHSGAPTFSRNMFDAVFLRDY</sequence>
<keyword evidence="2" id="KW-1185">Reference proteome</keyword>
<name>A0A4C1ZKP0_EUMVA</name>
<dbReference type="Proteomes" id="UP000299102">
    <property type="component" value="Unassembled WGS sequence"/>
</dbReference>
<dbReference type="AlphaFoldDB" id="A0A4C1ZKP0"/>
<comment type="caution">
    <text evidence="1">The sequence shown here is derived from an EMBL/GenBank/DDBJ whole genome shotgun (WGS) entry which is preliminary data.</text>
</comment>
<organism evidence="1 2">
    <name type="scientific">Eumeta variegata</name>
    <name type="common">Bagworm moth</name>
    <name type="synonym">Eumeta japonica</name>
    <dbReference type="NCBI Taxonomy" id="151549"/>
    <lineage>
        <taxon>Eukaryota</taxon>
        <taxon>Metazoa</taxon>
        <taxon>Ecdysozoa</taxon>
        <taxon>Arthropoda</taxon>
        <taxon>Hexapoda</taxon>
        <taxon>Insecta</taxon>
        <taxon>Pterygota</taxon>
        <taxon>Neoptera</taxon>
        <taxon>Endopterygota</taxon>
        <taxon>Lepidoptera</taxon>
        <taxon>Glossata</taxon>
        <taxon>Ditrysia</taxon>
        <taxon>Tineoidea</taxon>
        <taxon>Psychidae</taxon>
        <taxon>Oiketicinae</taxon>
        <taxon>Eumeta</taxon>
    </lineage>
</organism>
<protein>
    <submittedName>
        <fullName evidence="1">Uncharacterized protein</fullName>
    </submittedName>
</protein>
<dbReference type="EMBL" id="BGZK01001873">
    <property type="protein sequence ID" value="GBP87644.1"/>
    <property type="molecule type" value="Genomic_DNA"/>
</dbReference>
<accession>A0A4C1ZKP0</accession>
<evidence type="ECO:0000313" key="1">
    <source>
        <dbReference type="EMBL" id="GBP87644.1"/>
    </source>
</evidence>
<proteinExistence type="predicted"/>